<gene>
    <name evidence="4" type="ORF">B0T14DRAFT_571704</name>
</gene>
<evidence type="ECO:0000313" key="5">
    <source>
        <dbReference type="Proteomes" id="UP001175000"/>
    </source>
</evidence>
<evidence type="ECO:0000256" key="1">
    <source>
        <dbReference type="ARBA" id="ARBA00006484"/>
    </source>
</evidence>
<protein>
    <submittedName>
        <fullName evidence="4">Uncharacterized protein</fullName>
    </submittedName>
</protein>
<dbReference type="Gene3D" id="3.40.50.720">
    <property type="entry name" value="NAD(P)-binding Rossmann-like Domain"/>
    <property type="match status" value="1"/>
</dbReference>
<dbReference type="GO" id="GO:0016491">
    <property type="term" value="F:oxidoreductase activity"/>
    <property type="evidence" value="ECO:0007669"/>
    <property type="project" value="UniProtKB-KW"/>
</dbReference>
<organism evidence="4 5">
    <name type="scientific">Immersiella caudata</name>
    <dbReference type="NCBI Taxonomy" id="314043"/>
    <lineage>
        <taxon>Eukaryota</taxon>
        <taxon>Fungi</taxon>
        <taxon>Dikarya</taxon>
        <taxon>Ascomycota</taxon>
        <taxon>Pezizomycotina</taxon>
        <taxon>Sordariomycetes</taxon>
        <taxon>Sordariomycetidae</taxon>
        <taxon>Sordariales</taxon>
        <taxon>Lasiosphaeriaceae</taxon>
        <taxon>Immersiella</taxon>
    </lineage>
</organism>
<dbReference type="SUPFAM" id="SSF51735">
    <property type="entry name" value="NAD(P)-binding Rossmann-fold domains"/>
    <property type="match status" value="1"/>
</dbReference>
<dbReference type="InterPro" id="IPR002347">
    <property type="entry name" value="SDR_fam"/>
</dbReference>
<dbReference type="PANTHER" id="PTHR24320">
    <property type="entry name" value="RETINOL DEHYDROGENASE"/>
    <property type="match status" value="1"/>
</dbReference>
<evidence type="ECO:0000313" key="4">
    <source>
        <dbReference type="EMBL" id="KAK0611847.1"/>
    </source>
</evidence>
<keyword evidence="3" id="KW-0560">Oxidoreductase</keyword>
<keyword evidence="2" id="KW-0521">NADP</keyword>
<name>A0AA39WAG4_9PEZI</name>
<keyword evidence="5" id="KW-1185">Reference proteome</keyword>
<proteinExistence type="inferred from homology"/>
<comment type="caution">
    <text evidence="4">The sequence shown here is derived from an EMBL/GenBank/DDBJ whole genome shotgun (WGS) entry which is preliminary data.</text>
</comment>
<accession>A0AA39WAG4</accession>
<comment type="similarity">
    <text evidence="1">Belongs to the short-chain dehydrogenases/reductases (SDR) family.</text>
</comment>
<evidence type="ECO:0000256" key="3">
    <source>
        <dbReference type="ARBA" id="ARBA00023002"/>
    </source>
</evidence>
<dbReference type="PANTHER" id="PTHR24320:SF282">
    <property type="entry name" value="WW DOMAIN-CONTAINING OXIDOREDUCTASE"/>
    <property type="match status" value="1"/>
</dbReference>
<dbReference type="InterPro" id="IPR036291">
    <property type="entry name" value="NAD(P)-bd_dom_sf"/>
</dbReference>
<dbReference type="EMBL" id="JAULSU010000007">
    <property type="protein sequence ID" value="KAK0611847.1"/>
    <property type="molecule type" value="Genomic_DNA"/>
</dbReference>
<sequence>MGLSLLSYIPVGLRFNPSTDIPSLKGKTILVTGGNSGLGKQSVLELAKHEPDLIWLAARGETRAQSAIDDILKSLPSTTPTKILPLDLDLSSFPSIKSAARKVLDHSTRLDILLLNAGIMATPTGLTASGYELQFGTNHMGHALLTKLLLPLLLNTAALPSADVRLVVLSSEAHRMLPRGGIVFDSLKTTQDNMYTATRYGQSKTANILFAAEMARRYPQITTVAVHPGAVATNLTMPFSSSFAIARPFVALYFAIFAVNVEEGARNQLWACVAGVKNGAYYTPVGRLGTPAKEGRSEELAVKLWEWTEKELEGEVL</sequence>
<evidence type="ECO:0000256" key="2">
    <source>
        <dbReference type="ARBA" id="ARBA00022857"/>
    </source>
</evidence>
<reference evidence="4" key="1">
    <citation type="submission" date="2023-06" db="EMBL/GenBank/DDBJ databases">
        <title>Genome-scale phylogeny and comparative genomics of the fungal order Sordariales.</title>
        <authorList>
            <consortium name="Lawrence Berkeley National Laboratory"/>
            <person name="Hensen N."/>
            <person name="Bonometti L."/>
            <person name="Westerberg I."/>
            <person name="Brannstrom I.O."/>
            <person name="Guillou S."/>
            <person name="Cros-Aarteil S."/>
            <person name="Calhoun S."/>
            <person name="Haridas S."/>
            <person name="Kuo A."/>
            <person name="Mondo S."/>
            <person name="Pangilinan J."/>
            <person name="Riley R."/>
            <person name="Labutti K."/>
            <person name="Andreopoulos B."/>
            <person name="Lipzen A."/>
            <person name="Chen C."/>
            <person name="Yanf M."/>
            <person name="Daum C."/>
            <person name="Ng V."/>
            <person name="Clum A."/>
            <person name="Steindorff A."/>
            <person name="Ohm R."/>
            <person name="Martin F."/>
            <person name="Silar P."/>
            <person name="Natvig D."/>
            <person name="Lalanne C."/>
            <person name="Gautier V."/>
            <person name="Ament-Velasquez S.L."/>
            <person name="Kruys A."/>
            <person name="Hutchinson M.I."/>
            <person name="Powell A.J."/>
            <person name="Barry K."/>
            <person name="Miller A.N."/>
            <person name="Grigoriev I.V."/>
            <person name="Debuchy R."/>
            <person name="Gladieux P."/>
            <person name="Thoren M.H."/>
            <person name="Johannesson H."/>
        </authorList>
    </citation>
    <scope>NUCLEOTIDE SEQUENCE</scope>
    <source>
        <strain evidence="4">CBS 606.72</strain>
    </source>
</reference>
<dbReference type="AlphaFoldDB" id="A0AA39WAG4"/>
<dbReference type="Proteomes" id="UP001175000">
    <property type="component" value="Unassembled WGS sequence"/>
</dbReference>
<dbReference type="PRINTS" id="PR00081">
    <property type="entry name" value="GDHRDH"/>
</dbReference>
<dbReference type="Pfam" id="PF00106">
    <property type="entry name" value="adh_short"/>
    <property type="match status" value="1"/>
</dbReference>